<feature type="transmembrane region" description="Helical" evidence="8">
    <location>
        <begin position="95"/>
        <end position="116"/>
    </location>
</feature>
<dbReference type="SMART" id="SM01091">
    <property type="entry name" value="CorC_HlyC"/>
    <property type="match status" value="1"/>
</dbReference>
<evidence type="ECO:0000256" key="5">
    <source>
        <dbReference type="ARBA" id="ARBA00023122"/>
    </source>
</evidence>
<proteinExistence type="predicted"/>
<comment type="subcellular location">
    <subcellularLocation>
        <location evidence="1">Membrane</location>
        <topology evidence="1">Multi-pass membrane protein</topology>
    </subcellularLocation>
</comment>
<feature type="transmembrane region" description="Helical" evidence="8">
    <location>
        <begin position="6"/>
        <end position="26"/>
    </location>
</feature>
<keyword evidence="5 7" id="KW-0129">CBS domain</keyword>
<dbReference type="GO" id="GO:0050660">
    <property type="term" value="F:flavin adenine dinucleotide binding"/>
    <property type="evidence" value="ECO:0007669"/>
    <property type="project" value="InterPro"/>
</dbReference>
<accession>A0AAW9R2A7</accession>
<dbReference type="EMBL" id="JBBDHC010000003">
    <property type="protein sequence ID" value="MEJ1248684.1"/>
    <property type="molecule type" value="Genomic_DNA"/>
</dbReference>
<dbReference type="Pfam" id="PF03471">
    <property type="entry name" value="CorC_HlyC"/>
    <property type="match status" value="1"/>
</dbReference>
<evidence type="ECO:0000256" key="8">
    <source>
        <dbReference type="SAM" id="Phobius"/>
    </source>
</evidence>
<dbReference type="PANTHER" id="PTHR22777:SF17">
    <property type="entry name" value="UPF0053 PROTEIN SLL0260"/>
    <property type="match status" value="1"/>
</dbReference>
<feature type="domain" description="CBS" evidence="9">
    <location>
        <begin position="210"/>
        <end position="271"/>
    </location>
</feature>
<dbReference type="InterPro" id="IPR000644">
    <property type="entry name" value="CBS_dom"/>
</dbReference>
<dbReference type="PROSITE" id="PS51371">
    <property type="entry name" value="CBS"/>
    <property type="match status" value="2"/>
</dbReference>
<dbReference type="Gene3D" id="3.30.465.10">
    <property type="match status" value="1"/>
</dbReference>
<dbReference type="CDD" id="cd04590">
    <property type="entry name" value="CBS_pair_CorC_HlyC_assoc"/>
    <property type="match status" value="1"/>
</dbReference>
<dbReference type="Pfam" id="PF00571">
    <property type="entry name" value="CBS"/>
    <property type="match status" value="2"/>
</dbReference>
<dbReference type="InterPro" id="IPR046342">
    <property type="entry name" value="CBS_dom_sf"/>
</dbReference>
<dbReference type="SUPFAM" id="SSF54631">
    <property type="entry name" value="CBS-domain pair"/>
    <property type="match status" value="1"/>
</dbReference>
<gene>
    <name evidence="10" type="ORF">WB794_03205</name>
</gene>
<dbReference type="InterPro" id="IPR016169">
    <property type="entry name" value="FAD-bd_PCMH_sub2"/>
</dbReference>
<keyword evidence="2 8" id="KW-0812">Transmembrane</keyword>
<dbReference type="InterPro" id="IPR002550">
    <property type="entry name" value="CNNM"/>
</dbReference>
<dbReference type="RefSeq" id="WP_337334400.1">
    <property type="nucleotide sequence ID" value="NZ_JBBDHC010000003.1"/>
</dbReference>
<protein>
    <submittedName>
        <fullName evidence="10">Hemolysin family protein</fullName>
    </submittedName>
</protein>
<evidence type="ECO:0000256" key="1">
    <source>
        <dbReference type="ARBA" id="ARBA00004141"/>
    </source>
</evidence>
<sequence length="433" mass="47087">MIPELFALILLIPARGALLLAERSLAWSRRTVLRQMVSRSRGARLALKLLGQPERTGPLLRGGLLLADILIGATGGVVLGPWMASWLRAWGFKPVAAGILGVAAAALAVALATFIFGDRIPRRAARWTPEAFARAAAYPLVALLRLRDLLPWPTMREPVRTPDRLNAPNPQAPLPAHAAANAVPQAASAQDRALIDRVLRLGDRTAENLMTPRPRIAWLDLHGTREENLQVLRENPYSRYPVYRGSDNDVVGILETRSLARLLSAGAHPDLFGELLPPTFVSESTRAITLLETFRNEGTHMALVVDEYGDLQGLVTLDDLLDAVIGQMHQQEDDADDDAPVVARDDGSWLVDGGLASEDLRELLGLESLPGEDEHDFNTAAGMAVSWFGRIPAPGESFDHAGWRIEVVDLDGVRVDKLLIQRLIPSAEGISGP</sequence>
<evidence type="ECO:0000256" key="4">
    <source>
        <dbReference type="ARBA" id="ARBA00022989"/>
    </source>
</evidence>
<feature type="transmembrane region" description="Helical" evidence="8">
    <location>
        <begin position="64"/>
        <end position="83"/>
    </location>
</feature>
<keyword evidence="4 8" id="KW-1133">Transmembrane helix</keyword>
<name>A0AAW9R2A7_9GAMM</name>
<dbReference type="Pfam" id="PF01595">
    <property type="entry name" value="CNNM"/>
    <property type="match status" value="1"/>
</dbReference>
<evidence type="ECO:0000313" key="10">
    <source>
        <dbReference type="EMBL" id="MEJ1248684.1"/>
    </source>
</evidence>
<dbReference type="InterPro" id="IPR044751">
    <property type="entry name" value="Ion_transp-like_CBS"/>
</dbReference>
<evidence type="ECO:0000256" key="6">
    <source>
        <dbReference type="ARBA" id="ARBA00023136"/>
    </source>
</evidence>
<keyword evidence="11" id="KW-1185">Reference proteome</keyword>
<evidence type="ECO:0000259" key="9">
    <source>
        <dbReference type="PROSITE" id="PS51371"/>
    </source>
</evidence>
<dbReference type="InterPro" id="IPR005170">
    <property type="entry name" value="Transptr-assoc_dom"/>
</dbReference>
<organism evidence="10 11">
    <name type="scientific">Denitratimonas tolerans</name>
    <dbReference type="NCBI Taxonomy" id="1338420"/>
    <lineage>
        <taxon>Bacteria</taxon>
        <taxon>Pseudomonadati</taxon>
        <taxon>Pseudomonadota</taxon>
        <taxon>Gammaproteobacteria</taxon>
        <taxon>Lysobacterales</taxon>
        <taxon>Lysobacteraceae</taxon>
        <taxon>Denitratimonas</taxon>
    </lineage>
</organism>
<dbReference type="PANTHER" id="PTHR22777">
    <property type="entry name" value="HEMOLYSIN-RELATED"/>
    <property type="match status" value="1"/>
</dbReference>
<dbReference type="Proteomes" id="UP001364472">
    <property type="component" value="Unassembled WGS sequence"/>
</dbReference>
<keyword evidence="3" id="KW-0677">Repeat</keyword>
<evidence type="ECO:0000256" key="3">
    <source>
        <dbReference type="ARBA" id="ARBA00022737"/>
    </source>
</evidence>
<dbReference type="SMART" id="SM00116">
    <property type="entry name" value="CBS"/>
    <property type="match status" value="2"/>
</dbReference>
<dbReference type="InterPro" id="IPR036318">
    <property type="entry name" value="FAD-bd_PCMH-like_sf"/>
</dbReference>
<feature type="domain" description="CBS" evidence="9">
    <location>
        <begin position="272"/>
        <end position="332"/>
    </location>
</feature>
<dbReference type="SUPFAM" id="SSF56176">
    <property type="entry name" value="FAD-binding/transporter-associated domain-like"/>
    <property type="match status" value="1"/>
</dbReference>
<evidence type="ECO:0000256" key="7">
    <source>
        <dbReference type="PROSITE-ProRule" id="PRU00703"/>
    </source>
</evidence>
<evidence type="ECO:0000256" key="2">
    <source>
        <dbReference type="ARBA" id="ARBA00022692"/>
    </source>
</evidence>
<evidence type="ECO:0000313" key="11">
    <source>
        <dbReference type="Proteomes" id="UP001364472"/>
    </source>
</evidence>
<dbReference type="AlphaFoldDB" id="A0AAW9R2A7"/>
<reference evidence="10 11" key="1">
    <citation type="journal article" date="2016" name="Antonie Van Leeuwenhoek">
        <title>Denitratimonas tolerans gen. nov., sp. nov., a denitrifying bacterium isolated from a bioreactor for tannery wastewater treatment.</title>
        <authorList>
            <person name="Han S.I."/>
            <person name="Kim J.O."/>
            <person name="Lee Y.R."/>
            <person name="Ekpeghere K.I."/>
            <person name="Koh S.C."/>
            <person name="Whang K.S."/>
        </authorList>
    </citation>
    <scope>NUCLEOTIDE SEQUENCE [LARGE SCALE GENOMIC DNA]</scope>
    <source>
        <strain evidence="10 11">KACC 17565</strain>
    </source>
</reference>
<dbReference type="GO" id="GO:0005886">
    <property type="term" value="C:plasma membrane"/>
    <property type="evidence" value="ECO:0007669"/>
    <property type="project" value="TreeGrafter"/>
</dbReference>
<dbReference type="Gene3D" id="3.10.580.10">
    <property type="entry name" value="CBS-domain"/>
    <property type="match status" value="1"/>
</dbReference>
<keyword evidence="6 8" id="KW-0472">Membrane</keyword>
<comment type="caution">
    <text evidence="10">The sequence shown here is derived from an EMBL/GenBank/DDBJ whole genome shotgun (WGS) entry which is preliminary data.</text>
</comment>